<dbReference type="EMBL" id="LR214970">
    <property type="protein sequence ID" value="VEU60884.1"/>
    <property type="molecule type" value="Genomic_DNA"/>
</dbReference>
<dbReference type="RefSeq" id="WP_197722242.1">
    <property type="nucleotide sequence ID" value="NZ_LR214970.1"/>
</dbReference>
<evidence type="ECO:0000256" key="1">
    <source>
        <dbReference type="SAM" id="MobiDB-lite"/>
    </source>
</evidence>
<evidence type="ECO:0000256" key="2">
    <source>
        <dbReference type="SAM" id="SignalP"/>
    </source>
</evidence>
<accession>A0A449A9I5</accession>
<reference evidence="3 4" key="1">
    <citation type="submission" date="2019-01" db="EMBL/GenBank/DDBJ databases">
        <authorList>
            <consortium name="Pathogen Informatics"/>
        </authorList>
    </citation>
    <scope>NUCLEOTIDE SEQUENCE [LARGE SCALE GENOMIC DNA]</scope>
    <source>
        <strain evidence="3 4">NCTC10122</strain>
    </source>
</reference>
<dbReference type="AlphaFoldDB" id="A0A449A9I5"/>
<organism evidence="3 4">
    <name type="scientific">Mycoplasmopsis bovigenitalium</name>
    <dbReference type="NCBI Taxonomy" id="2112"/>
    <lineage>
        <taxon>Bacteria</taxon>
        <taxon>Bacillati</taxon>
        <taxon>Mycoplasmatota</taxon>
        <taxon>Mycoplasmoidales</taxon>
        <taxon>Metamycoplasmataceae</taxon>
        <taxon>Mycoplasmopsis</taxon>
    </lineage>
</organism>
<keyword evidence="2" id="KW-0732">Signal</keyword>
<dbReference type="Proteomes" id="UP000290942">
    <property type="component" value="Chromosome"/>
</dbReference>
<gene>
    <name evidence="3" type="ORF">NCTC10122_00487</name>
</gene>
<sequence length="251" mass="27203">MAKTKIILASTLSVLAVGGVTTAAVVVTTKNKNKEKTKLELGNTGKQDKPGAGKQDQPADQPGAGKQEQPGAGKQDQPADQPGAGKQEQPGAGKQDQPADQPGAGKQEQPGAGKQDQPEDQPGDTKKQQLLQLIKTEYIKNGGYINYVFESNNEIFDKLKNSKNDLVFEIQHENGVPNKFSPTKYGNGEGLPVRLIKDLGNKKQFEVSPLYYFDANHKTPKGKYTLTSLYIKSENNINLLGNAKPIVEVKY</sequence>
<name>A0A449A9I5_9BACT</name>
<feature type="region of interest" description="Disordered" evidence="1">
    <location>
        <begin position="31"/>
        <end position="126"/>
    </location>
</feature>
<protein>
    <submittedName>
        <fullName evidence="3">Uncharacterized protein</fullName>
    </submittedName>
</protein>
<proteinExistence type="predicted"/>
<feature type="signal peptide" evidence="2">
    <location>
        <begin position="1"/>
        <end position="23"/>
    </location>
</feature>
<evidence type="ECO:0000313" key="3">
    <source>
        <dbReference type="EMBL" id="VEU60884.1"/>
    </source>
</evidence>
<evidence type="ECO:0000313" key="4">
    <source>
        <dbReference type="Proteomes" id="UP000290942"/>
    </source>
</evidence>
<feature type="chain" id="PRO_5019193340" evidence="2">
    <location>
        <begin position="24"/>
        <end position="251"/>
    </location>
</feature>